<evidence type="ECO:0000313" key="1">
    <source>
        <dbReference type="EMBL" id="MBK3496101.1"/>
    </source>
</evidence>
<comment type="caution">
    <text evidence="1">The sequence shown here is derived from an EMBL/GenBank/DDBJ whole genome shotgun (WGS) entry which is preliminary data.</text>
</comment>
<dbReference type="RefSeq" id="WP_200749626.1">
    <property type="nucleotide sequence ID" value="NZ_JAEOAH010000023.1"/>
</dbReference>
<dbReference type="EMBL" id="JAEOAH010000023">
    <property type="protein sequence ID" value="MBK3496101.1"/>
    <property type="molecule type" value="Genomic_DNA"/>
</dbReference>
<sequence length="91" mass="10100">MNQFAIKLGKSLDVDIHIIEGAFNLVMEGRLEEHNRIVTSELERLVKGGTRIIAVAQLSMVGASKNVDGNILNPLHLLMPEIINVLELDNR</sequence>
<protein>
    <submittedName>
        <fullName evidence="1">Uncharacterized protein</fullName>
    </submittedName>
</protein>
<evidence type="ECO:0000313" key="2">
    <source>
        <dbReference type="Proteomes" id="UP000618943"/>
    </source>
</evidence>
<keyword evidence="2" id="KW-1185">Reference proteome</keyword>
<name>A0ABS1H9V6_9BACL</name>
<organism evidence="1 2">
    <name type="scientific">Viridibacillus soli</name>
    <dbReference type="NCBI Taxonomy" id="2798301"/>
    <lineage>
        <taxon>Bacteria</taxon>
        <taxon>Bacillati</taxon>
        <taxon>Bacillota</taxon>
        <taxon>Bacilli</taxon>
        <taxon>Bacillales</taxon>
        <taxon>Caryophanaceae</taxon>
        <taxon>Viridibacillus</taxon>
    </lineage>
</organism>
<proteinExistence type="predicted"/>
<accession>A0ABS1H9V6</accession>
<dbReference type="Proteomes" id="UP000618943">
    <property type="component" value="Unassembled WGS sequence"/>
</dbReference>
<gene>
    <name evidence="1" type="ORF">JFL43_14760</name>
</gene>
<reference evidence="1 2" key="1">
    <citation type="submission" date="2020-12" db="EMBL/GenBank/DDBJ databases">
        <title>YIM B01967 draft genome.</title>
        <authorList>
            <person name="Yan X."/>
        </authorList>
    </citation>
    <scope>NUCLEOTIDE SEQUENCE [LARGE SCALE GENOMIC DNA]</scope>
    <source>
        <strain evidence="1 2">YIM B01967</strain>
    </source>
</reference>